<dbReference type="Proteomes" id="UP000824782">
    <property type="component" value="Unassembled WGS sequence"/>
</dbReference>
<dbReference type="Gene3D" id="2.10.60.10">
    <property type="entry name" value="CD59"/>
    <property type="match status" value="2"/>
</dbReference>
<dbReference type="InterPro" id="IPR016054">
    <property type="entry name" value="LY6_UPA_recep-like"/>
</dbReference>
<reference evidence="4" key="1">
    <citation type="thesis" date="2020" institute="ProQuest LLC" country="789 East Eisenhower Parkway, Ann Arbor, MI, USA">
        <title>Comparative Genomics and Chromosome Evolution.</title>
        <authorList>
            <person name="Mudd A.B."/>
        </authorList>
    </citation>
    <scope>NUCLEOTIDE SEQUENCE</scope>
    <source>
        <strain evidence="4">237g6f4</strain>
        <tissue evidence="4">Blood</tissue>
    </source>
</reference>
<feature type="domain" description="UPAR/Ly6" evidence="3">
    <location>
        <begin position="143"/>
        <end position="219"/>
    </location>
</feature>
<proteinExistence type="predicted"/>
<evidence type="ECO:0000259" key="3">
    <source>
        <dbReference type="Pfam" id="PF00021"/>
    </source>
</evidence>
<evidence type="ECO:0000256" key="1">
    <source>
        <dbReference type="ARBA" id="ARBA00004613"/>
    </source>
</evidence>
<dbReference type="CDD" id="cd23572">
    <property type="entry name" value="TFP_LU_ECD_PINLYP_rpt2"/>
    <property type="match status" value="1"/>
</dbReference>
<keyword evidence="2" id="KW-0964">Secreted</keyword>
<protein>
    <recommendedName>
        <fullName evidence="3">UPAR/Ly6 domain-containing protein</fullName>
    </recommendedName>
</protein>
<dbReference type="SUPFAM" id="SSF57302">
    <property type="entry name" value="Snake toxin-like"/>
    <property type="match status" value="2"/>
</dbReference>
<name>A0AAV6ZR47_ENGPU</name>
<dbReference type="EMBL" id="WNYA01000401">
    <property type="protein sequence ID" value="KAG8548473.1"/>
    <property type="molecule type" value="Genomic_DNA"/>
</dbReference>
<dbReference type="PANTHER" id="PTHR20914">
    <property type="entry name" value="LY6/PLAUR DOMAIN-CONTAINING PROTEIN 8"/>
    <property type="match status" value="1"/>
</dbReference>
<dbReference type="GO" id="GO:0005576">
    <property type="term" value="C:extracellular region"/>
    <property type="evidence" value="ECO:0007669"/>
    <property type="project" value="UniProtKB-SubCell"/>
</dbReference>
<keyword evidence="5" id="KW-1185">Reference proteome</keyword>
<comment type="subcellular location">
    <subcellularLocation>
        <location evidence="1">Secreted</location>
    </subcellularLocation>
</comment>
<organism evidence="4 5">
    <name type="scientific">Engystomops pustulosus</name>
    <name type="common">Tungara frog</name>
    <name type="synonym">Physalaemus pustulosus</name>
    <dbReference type="NCBI Taxonomy" id="76066"/>
    <lineage>
        <taxon>Eukaryota</taxon>
        <taxon>Metazoa</taxon>
        <taxon>Chordata</taxon>
        <taxon>Craniata</taxon>
        <taxon>Vertebrata</taxon>
        <taxon>Euteleostomi</taxon>
        <taxon>Amphibia</taxon>
        <taxon>Batrachia</taxon>
        <taxon>Anura</taxon>
        <taxon>Neobatrachia</taxon>
        <taxon>Hyloidea</taxon>
        <taxon>Leptodactylidae</taxon>
        <taxon>Leiuperinae</taxon>
        <taxon>Engystomops</taxon>
    </lineage>
</organism>
<feature type="domain" description="UPAR/Ly6" evidence="3">
    <location>
        <begin position="50"/>
        <end position="129"/>
    </location>
</feature>
<evidence type="ECO:0000313" key="4">
    <source>
        <dbReference type="EMBL" id="KAG8548473.1"/>
    </source>
</evidence>
<dbReference type="InterPro" id="IPR045860">
    <property type="entry name" value="Snake_toxin-like_sf"/>
</dbReference>
<sequence length="245" mass="26207">MPGPLITGDFINPTEFSITREDFPEQNHLTMTSLLGFLSLFSALTTTSYALSCMSCHNATSSTCNGSSVTCPSGSLCASSLLEYTIGAKTFGSYFKGCAVPAECNAFEVSFRGIQMNMATKCCSTDDCTPSVPIVPRINNVTNGLVCPSCFNVSSTCDSPNTVECRGSEDRCLYASLEVQGIGTSATVSSRACATQNVCDLMKYYNTKNSITRKVTYECSSDATSVRAVILPPAVTCLLLLKWLF</sequence>
<dbReference type="PANTHER" id="PTHR20914:SF25">
    <property type="entry name" value="PHOSPHOLIPASE A2 INHIBITOR AND LY6_PLAUR DOMAIN-CONTAINING PROTEIN"/>
    <property type="match status" value="1"/>
</dbReference>
<gene>
    <name evidence="4" type="ORF">GDO81_025270</name>
</gene>
<dbReference type="AlphaFoldDB" id="A0AAV6ZR47"/>
<evidence type="ECO:0000313" key="5">
    <source>
        <dbReference type="Proteomes" id="UP000824782"/>
    </source>
</evidence>
<dbReference type="InterPro" id="IPR050918">
    <property type="entry name" value="CNF-like_PLA2_Inhibitor"/>
</dbReference>
<accession>A0AAV6ZR47</accession>
<dbReference type="Pfam" id="PF00021">
    <property type="entry name" value="UPAR_LY6"/>
    <property type="match status" value="2"/>
</dbReference>
<evidence type="ECO:0000256" key="2">
    <source>
        <dbReference type="ARBA" id="ARBA00022525"/>
    </source>
</evidence>
<comment type="caution">
    <text evidence="4">The sequence shown here is derived from an EMBL/GenBank/DDBJ whole genome shotgun (WGS) entry which is preliminary data.</text>
</comment>